<comment type="similarity">
    <text evidence="1">Belongs to the sigma-70 factor family. ECF subfamily.</text>
</comment>
<organism evidence="7 8">
    <name type="scientific">Reichenbachiella carrageenanivorans</name>
    <dbReference type="NCBI Taxonomy" id="2979869"/>
    <lineage>
        <taxon>Bacteria</taxon>
        <taxon>Pseudomonadati</taxon>
        <taxon>Bacteroidota</taxon>
        <taxon>Cytophagia</taxon>
        <taxon>Cytophagales</taxon>
        <taxon>Reichenbachiellaceae</taxon>
        <taxon>Reichenbachiella</taxon>
    </lineage>
</organism>
<evidence type="ECO:0000256" key="3">
    <source>
        <dbReference type="ARBA" id="ARBA00023082"/>
    </source>
</evidence>
<sequence>MIDIDETWKLICVKKDKKSYDLFFDHFYPKLFNFSLSYVKCSLGAEEVVSDVFYSLLSDTKKQQEIKRVSAYLYISVKNKSLNWLRDRKRNLTIALDETTEYRLYDHTPFQHVKDRQVFDVLEEKVKELPAQRQMVYRLLREDGFYIDEVSELLGISHRTVEKHLELATKDLCLALKDFLQNQRHHPKIRKMFPRGLAQFF</sequence>
<name>A0ABY6CYS6_9BACT</name>
<dbReference type="InterPro" id="IPR013324">
    <property type="entry name" value="RNA_pol_sigma_r3/r4-like"/>
</dbReference>
<dbReference type="PANTHER" id="PTHR43133:SF46">
    <property type="entry name" value="RNA POLYMERASE SIGMA-70 FACTOR ECF SUBFAMILY"/>
    <property type="match status" value="1"/>
</dbReference>
<feature type="domain" description="RNA polymerase sigma-70 region 2" evidence="5">
    <location>
        <begin position="24"/>
        <end position="90"/>
    </location>
</feature>
<dbReference type="SUPFAM" id="SSF88946">
    <property type="entry name" value="Sigma2 domain of RNA polymerase sigma factors"/>
    <property type="match status" value="1"/>
</dbReference>
<dbReference type="InterPro" id="IPR013249">
    <property type="entry name" value="RNA_pol_sigma70_r4_t2"/>
</dbReference>
<dbReference type="Pfam" id="PF04542">
    <property type="entry name" value="Sigma70_r2"/>
    <property type="match status" value="1"/>
</dbReference>
<evidence type="ECO:0000256" key="2">
    <source>
        <dbReference type="ARBA" id="ARBA00023015"/>
    </source>
</evidence>
<evidence type="ECO:0000313" key="8">
    <source>
        <dbReference type="Proteomes" id="UP001062165"/>
    </source>
</evidence>
<evidence type="ECO:0000259" key="6">
    <source>
        <dbReference type="Pfam" id="PF08281"/>
    </source>
</evidence>
<dbReference type="Proteomes" id="UP001062165">
    <property type="component" value="Chromosome"/>
</dbReference>
<evidence type="ECO:0000259" key="5">
    <source>
        <dbReference type="Pfam" id="PF04542"/>
    </source>
</evidence>
<dbReference type="InterPro" id="IPR013325">
    <property type="entry name" value="RNA_pol_sigma_r2"/>
</dbReference>
<evidence type="ECO:0000256" key="1">
    <source>
        <dbReference type="ARBA" id="ARBA00010641"/>
    </source>
</evidence>
<evidence type="ECO:0000313" key="7">
    <source>
        <dbReference type="EMBL" id="UXX79076.1"/>
    </source>
</evidence>
<dbReference type="Gene3D" id="1.10.10.10">
    <property type="entry name" value="Winged helix-like DNA-binding domain superfamily/Winged helix DNA-binding domain"/>
    <property type="match status" value="1"/>
</dbReference>
<dbReference type="InterPro" id="IPR007627">
    <property type="entry name" value="RNA_pol_sigma70_r2"/>
</dbReference>
<dbReference type="EMBL" id="CP106735">
    <property type="protein sequence ID" value="UXX79076.1"/>
    <property type="molecule type" value="Genomic_DNA"/>
</dbReference>
<dbReference type="Gene3D" id="1.10.1740.10">
    <property type="match status" value="1"/>
</dbReference>
<keyword evidence="2" id="KW-0805">Transcription regulation</keyword>
<evidence type="ECO:0000256" key="4">
    <source>
        <dbReference type="ARBA" id="ARBA00023163"/>
    </source>
</evidence>
<dbReference type="RefSeq" id="WP_263050819.1">
    <property type="nucleotide sequence ID" value="NZ_CP106735.1"/>
</dbReference>
<reference evidence="7" key="1">
    <citation type="submission" date="2022-10" db="EMBL/GenBank/DDBJ databases">
        <title>Comparative genomics and taxonomic characterization of three novel marine species of genus Reichenbachiella exhibiting antioxidant and polysaccharide degradation activities.</title>
        <authorList>
            <person name="Muhammad N."/>
            <person name="Lee Y.-J."/>
            <person name="Ko J."/>
            <person name="Kim S.-G."/>
        </authorList>
    </citation>
    <scope>NUCLEOTIDE SEQUENCE</scope>
    <source>
        <strain evidence="7">Wsw4-B4</strain>
    </source>
</reference>
<dbReference type="NCBIfam" id="TIGR02937">
    <property type="entry name" value="sigma70-ECF"/>
    <property type="match status" value="1"/>
</dbReference>
<dbReference type="InterPro" id="IPR014284">
    <property type="entry name" value="RNA_pol_sigma-70_dom"/>
</dbReference>
<protein>
    <submittedName>
        <fullName evidence="7">Sigma-70 family RNA polymerase sigma factor</fullName>
    </submittedName>
</protein>
<proteinExistence type="inferred from homology"/>
<dbReference type="InterPro" id="IPR039425">
    <property type="entry name" value="RNA_pol_sigma-70-like"/>
</dbReference>
<dbReference type="Pfam" id="PF08281">
    <property type="entry name" value="Sigma70_r4_2"/>
    <property type="match status" value="1"/>
</dbReference>
<dbReference type="SUPFAM" id="SSF88659">
    <property type="entry name" value="Sigma3 and sigma4 domains of RNA polymerase sigma factors"/>
    <property type="match status" value="1"/>
</dbReference>
<dbReference type="PANTHER" id="PTHR43133">
    <property type="entry name" value="RNA POLYMERASE ECF-TYPE SIGMA FACTO"/>
    <property type="match status" value="1"/>
</dbReference>
<keyword evidence="4" id="KW-0804">Transcription</keyword>
<feature type="domain" description="RNA polymerase sigma factor 70 region 4 type 2" evidence="6">
    <location>
        <begin position="122"/>
        <end position="171"/>
    </location>
</feature>
<keyword evidence="3" id="KW-0731">Sigma factor</keyword>
<accession>A0ABY6CYS6</accession>
<dbReference type="InterPro" id="IPR036388">
    <property type="entry name" value="WH-like_DNA-bd_sf"/>
</dbReference>
<keyword evidence="8" id="KW-1185">Reference proteome</keyword>
<gene>
    <name evidence="7" type="ORF">N7E81_17110</name>
</gene>